<dbReference type="PROSITE" id="PS51181">
    <property type="entry name" value="PPASE_TENSIN"/>
    <property type="match status" value="1"/>
</dbReference>
<dbReference type="InterPro" id="IPR051484">
    <property type="entry name" value="Tensin_PTEN_phosphatase"/>
</dbReference>
<feature type="region of interest" description="Disordered" evidence="1">
    <location>
        <begin position="374"/>
        <end position="402"/>
    </location>
</feature>
<evidence type="ECO:0000256" key="1">
    <source>
        <dbReference type="SAM" id="MobiDB-lite"/>
    </source>
</evidence>
<comment type="caution">
    <text evidence="4">The sequence shown here is derived from an EMBL/GenBank/DDBJ whole genome shotgun (WGS) entry which is preliminary data.</text>
</comment>
<dbReference type="SUPFAM" id="SSF49562">
    <property type="entry name" value="C2 domain (Calcium/lipid-binding domain, CaLB)"/>
    <property type="match status" value="1"/>
</dbReference>
<dbReference type="InterPro" id="IPR029021">
    <property type="entry name" value="Prot-tyrosine_phosphatase-like"/>
</dbReference>
<keyword evidence="5" id="KW-1185">Reference proteome</keyword>
<gene>
    <name evidence="4" type="ORF">BSTOLATCC_MIC43400</name>
</gene>
<dbReference type="Proteomes" id="UP001162131">
    <property type="component" value="Unassembled WGS sequence"/>
</dbReference>
<protein>
    <submittedName>
        <fullName evidence="4">Uncharacterized protein</fullName>
    </submittedName>
</protein>
<organism evidence="4 5">
    <name type="scientific">Blepharisma stoltei</name>
    <dbReference type="NCBI Taxonomy" id="1481888"/>
    <lineage>
        <taxon>Eukaryota</taxon>
        <taxon>Sar</taxon>
        <taxon>Alveolata</taxon>
        <taxon>Ciliophora</taxon>
        <taxon>Postciliodesmatophora</taxon>
        <taxon>Heterotrichea</taxon>
        <taxon>Heterotrichida</taxon>
        <taxon>Blepharismidae</taxon>
        <taxon>Blepharisma</taxon>
    </lineage>
</organism>
<accession>A0AAU9JP12</accession>
<name>A0AAU9JP12_9CILI</name>
<evidence type="ECO:0000313" key="4">
    <source>
        <dbReference type="EMBL" id="CAG9327361.1"/>
    </source>
</evidence>
<dbReference type="SUPFAM" id="SSF52799">
    <property type="entry name" value="(Phosphotyrosine protein) phosphatases II"/>
    <property type="match status" value="1"/>
</dbReference>
<dbReference type="AlphaFoldDB" id="A0AAU9JP12"/>
<dbReference type="PANTHER" id="PTHR45734">
    <property type="entry name" value="TENSIN"/>
    <property type="match status" value="1"/>
</dbReference>
<feature type="domain" description="C2 tensin-type" evidence="3">
    <location>
        <begin position="198"/>
        <end position="326"/>
    </location>
</feature>
<feature type="compositionally biased region" description="Acidic residues" evidence="1">
    <location>
        <begin position="379"/>
        <end position="391"/>
    </location>
</feature>
<evidence type="ECO:0000259" key="3">
    <source>
        <dbReference type="PROSITE" id="PS51182"/>
    </source>
</evidence>
<dbReference type="PANTHER" id="PTHR45734:SF10">
    <property type="entry name" value="BLISTERY, ISOFORM A"/>
    <property type="match status" value="1"/>
</dbReference>
<sequence>MSKFLSFLQKIPNIIDQVNKPKADQDLVPVFSSQENLPPETFFITPRIAIIPYPTQDYSSILAGYFNTHYGRKYMVWNLSEHQYETDIFGGQVLDFIYVGYPNPPLEVIFSICNSIKAWLDTDAENIALIHCQATKARSFMILACYLAWSSFDYQNPEQALAHICEFTKTERINLLFPTQSRYLWYFDRILQGERPITHKVKLQRLIMNGIPIIEKQGSCVRPYIQIFKGSNMIYSSIKKDAPPLSFFESDMSISFDIDLEAEGDILIRCRHQTKDNKRITIFRVMFHTAFVSDIHIRFAKSDLDFANTHEGFGDDFMLDLFISGSEPVEVEQSQQLWRYIEKRKKHRRNSERKVDTEEEEEKVDHELIEKFKDKIEDSGEEEGEEEDDLDAYFQSLESKGK</sequence>
<dbReference type="Gene3D" id="3.90.190.10">
    <property type="entry name" value="Protein tyrosine phosphatase superfamily"/>
    <property type="match status" value="1"/>
</dbReference>
<dbReference type="SMART" id="SM01326">
    <property type="entry name" value="PTEN_C2"/>
    <property type="match status" value="1"/>
</dbReference>
<dbReference type="Pfam" id="PF10409">
    <property type="entry name" value="PTEN_C2"/>
    <property type="match status" value="1"/>
</dbReference>
<dbReference type="InterPro" id="IPR035892">
    <property type="entry name" value="C2_domain_sf"/>
</dbReference>
<evidence type="ECO:0000259" key="2">
    <source>
        <dbReference type="PROSITE" id="PS51181"/>
    </source>
</evidence>
<dbReference type="Gene3D" id="2.60.40.1110">
    <property type="match status" value="1"/>
</dbReference>
<proteinExistence type="predicted"/>
<dbReference type="GO" id="GO:0005925">
    <property type="term" value="C:focal adhesion"/>
    <property type="evidence" value="ECO:0007669"/>
    <property type="project" value="TreeGrafter"/>
</dbReference>
<reference evidence="4" key="1">
    <citation type="submission" date="2021-09" db="EMBL/GenBank/DDBJ databases">
        <authorList>
            <consortium name="AG Swart"/>
            <person name="Singh M."/>
            <person name="Singh A."/>
            <person name="Seah K."/>
            <person name="Emmerich C."/>
        </authorList>
    </citation>
    <scope>NUCLEOTIDE SEQUENCE</scope>
    <source>
        <strain evidence="4">ATCC30299</strain>
    </source>
</reference>
<evidence type="ECO:0000313" key="5">
    <source>
        <dbReference type="Proteomes" id="UP001162131"/>
    </source>
</evidence>
<feature type="domain" description="Phosphatase tensin-type" evidence="2">
    <location>
        <begin position="30"/>
        <end position="194"/>
    </location>
</feature>
<dbReference type="InterPro" id="IPR029023">
    <property type="entry name" value="Tensin_phosphatase"/>
</dbReference>
<dbReference type="InterPro" id="IPR014020">
    <property type="entry name" value="Tensin_C2-dom"/>
</dbReference>
<dbReference type="EMBL" id="CAJZBQ010000043">
    <property type="protein sequence ID" value="CAG9327361.1"/>
    <property type="molecule type" value="Genomic_DNA"/>
</dbReference>
<dbReference type="PROSITE" id="PS51182">
    <property type="entry name" value="C2_TENSIN"/>
    <property type="match status" value="1"/>
</dbReference>